<comment type="caution">
    <text evidence="5">The sequence shown here is derived from an EMBL/GenBank/DDBJ whole genome shotgun (WGS) entry which is preliminary data.</text>
</comment>
<dbReference type="Pfam" id="PF12852">
    <property type="entry name" value="Cupin_6"/>
    <property type="match status" value="1"/>
</dbReference>
<dbReference type="InterPro" id="IPR018062">
    <property type="entry name" value="HTH_AraC-typ_CS"/>
</dbReference>
<keyword evidence="2" id="KW-0238">DNA-binding</keyword>
<dbReference type="InterPro" id="IPR011051">
    <property type="entry name" value="RmlC_Cupin_sf"/>
</dbReference>
<proteinExistence type="predicted"/>
<dbReference type="PANTHER" id="PTHR46796:SF13">
    <property type="entry name" value="HTH-TYPE TRANSCRIPTIONAL ACTIVATOR RHAS"/>
    <property type="match status" value="1"/>
</dbReference>
<dbReference type="Pfam" id="PF12833">
    <property type="entry name" value="HTH_18"/>
    <property type="match status" value="1"/>
</dbReference>
<feature type="domain" description="HTH araC/xylS-type" evidence="4">
    <location>
        <begin position="193"/>
        <end position="291"/>
    </location>
</feature>
<dbReference type="PROSITE" id="PS00041">
    <property type="entry name" value="HTH_ARAC_FAMILY_1"/>
    <property type="match status" value="1"/>
</dbReference>
<keyword evidence="3" id="KW-0804">Transcription</keyword>
<protein>
    <submittedName>
        <fullName evidence="5">AraC family transcriptional regulator</fullName>
    </submittedName>
</protein>
<dbReference type="PROSITE" id="PS01124">
    <property type="entry name" value="HTH_ARAC_FAMILY_2"/>
    <property type="match status" value="1"/>
</dbReference>
<evidence type="ECO:0000256" key="1">
    <source>
        <dbReference type="ARBA" id="ARBA00023015"/>
    </source>
</evidence>
<dbReference type="InterPro" id="IPR018060">
    <property type="entry name" value="HTH_AraC"/>
</dbReference>
<dbReference type="EMBL" id="JBHUKR010000011">
    <property type="protein sequence ID" value="MFD2419482.1"/>
    <property type="molecule type" value="Genomic_DNA"/>
</dbReference>
<reference evidence="6" key="1">
    <citation type="journal article" date="2019" name="Int. J. Syst. Evol. Microbiol.">
        <title>The Global Catalogue of Microorganisms (GCM) 10K type strain sequencing project: providing services to taxonomists for standard genome sequencing and annotation.</title>
        <authorList>
            <consortium name="The Broad Institute Genomics Platform"/>
            <consortium name="The Broad Institute Genome Sequencing Center for Infectious Disease"/>
            <person name="Wu L."/>
            <person name="Ma J."/>
        </authorList>
    </citation>
    <scope>NUCLEOTIDE SEQUENCE [LARGE SCALE GENOMIC DNA]</scope>
    <source>
        <strain evidence="6">CGMCC 4.7645</strain>
    </source>
</reference>
<evidence type="ECO:0000259" key="4">
    <source>
        <dbReference type="PROSITE" id="PS01124"/>
    </source>
</evidence>
<evidence type="ECO:0000313" key="5">
    <source>
        <dbReference type="EMBL" id="MFD2419482.1"/>
    </source>
</evidence>
<dbReference type="SMART" id="SM00342">
    <property type="entry name" value="HTH_ARAC"/>
    <property type="match status" value="1"/>
</dbReference>
<evidence type="ECO:0000313" key="6">
    <source>
        <dbReference type="Proteomes" id="UP001597417"/>
    </source>
</evidence>
<evidence type="ECO:0000256" key="2">
    <source>
        <dbReference type="ARBA" id="ARBA00023125"/>
    </source>
</evidence>
<evidence type="ECO:0000256" key="3">
    <source>
        <dbReference type="ARBA" id="ARBA00023163"/>
    </source>
</evidence>
<name>A0ABW5G085_9PSEU</name>
<organism evidence="5 6">
    <name type="scientific">Amycolatopsis pigmentata</name>
    <dbReference type="NCBI Taxonomy" id="450801"/>
    <lineage>
        <taxon>Bacteria</taxon>
        <taxon>Bacillati</taxon>
        <taxon>Actinomycetota</taxon>
        <taxon>Actinomycetes</taxon>
        <taxon>Pseudonocardiales</taxon>
        <taxon>Pseudonocardiaceae</taxon>
        <taxon>Amycolatopsis</taxon>
    </lineage>
</organism>
<dbReference type="SUPFAM" id="SSF46689">
    <property type="entry name" value="Homeodomain-like"/>
    <property type="match status" value="2"/>
</dbReference>
<sequence>MDVISQAINSVRVGRGTVRKFRQSGRWGMRYSGLTGSGFHFVLRGDGWLLAPDAPPKALRSGDVVLIPSGADHGLSHAPGAFGELPLVRLGVEQPASGPADFEFLCGAYRLDRGQVHPYLTAMPGLLVVSPDYGRDPKLRSLASLLADESADQEGTAVTWPALLDLMLVHVLRQWLSDTIPADRPDIADPAIAAVLRTIHDSPSEPWTVSRLAETVGLSRTALTKRFTALVGKPPMTYLTDWRLNCAARLLRETDAPLAAVARQVGYSSEFAFAGAFRRAYGMPPGRFRVAKGRPAHQTAGSVSVKPAQ</sequence>
<dbReference type="PRINTS" id="PR00032">
    <property type="entry name" value="HTHARAC"/>
</dbReference>
<dbReference type="InterPro" id="IPR020449">
    <property type="entry name" value="Tscrpt_reg_AraC-type_HTH"/>
</dbReference>
<dbReference type="InterPro" id="IPR032783">
    <property type="entry name" value="AraC_lig"/>
</dbReference>
<dbReference type="InterPro" id="IPR050204">
    <property type="entry name" value="AraC_XylS_family_regulators"/>
</dbReference>
<gene>
    <name evidence="5" type="ORF">ACFSXZ_24440</name>
</gene>
<dbReference type="Proteomes" id="UP001597417">
    <property type="component" value="Unassembled WGS sequence"/>
</dbReference>
<dbReference type="SUPFAM" id="SSF51182">
    <property type="entry name" value="RmlC-like cupins"/>
    <property type="match status" value="1"/>
</dbReference>
<dbReference type="PANTHER" id="PTHR46796">
    <property type="entry name" value="HTH-TYPE TRANSCRIPTIONAL ACTIVATOR RHAS-RELATED"/>
    <property type="match status" value="1"/>
</dbReference>
<dbReference type="Gene3D" id="1.10.10.60">
    <property type="entry name" value="Homeodomain-like"/>
    <property type="match status" value="2"/>
</dbReference>
<keyword evidence="6" id="KW-1185">Reference proteome</keyword>
<dbReference type="RefSeq" id="WP_378267467.1">
    <property type="nucleotide sequence ID" value="NZ_JBHUKR010000011.1"/>
</dbReference>
<accession>A0ABW5G085</accession>
<dbReference type="InterPro" id="IPR009057">
    <property type="entry name" value="Homeodomain-like_sf"/>
</dbReference>
<keyword evidence="1" id="KW-0805">Transcription regulation</keyword>